<feature type="signal peptide" evidence="10">
    <location>
        <begin position="1"/>
        <end position="25"/>
    </location>
</feature>
<dbReference type="Pfam" id="PF00355">
    <property type="entry name" value="Rieske"/>
    <property type="match status" value="1"/>
</dbReference>
<evidence type="ECO:0000256" key="10">
    <source>
        <dbReference type="SAM" id="SignalP"/>
    </source>
</evidence>
<dbReference type="InterPro" id="IPR005805">
    <property type="entry name" value="Rieske_Fe-S_prot_C"/>
</dbReference>
<dbReference type="PROSITE" id="PS51296">
    <property type="entry name" value="RIESKE"/>
    <property type="match status" value="1"/>
</dbReference>
<dbReference type="InterPro" id="IPR017941">
    <property type="entry name" value="Rieske_2Fe-2S"/>
</dbReference>
<dbReference type="PANTHER" id="PTHR10134">
    <property type="entry name" value="CYTOCHROME B-C1 COMPLEX SUBUNIT RIESKE, MITOCHONDRIAL"/>
    <property type="match status" value="1"/>
</dbReference>
<name>A0A3A9YPI3_9ACTN</name>
<evidence type="ECO:0000256" key="4">
    <source>
        <dbReference type="ARBA" id="ARBA00022723"/>
    </source>
</evidence>
<comment type="function">
    <text evidence="1">Iron-sulfur subunit of the cytochrome bc1 complex, an essential component of the respiratory electron transport chain required for ATP synthesis. The bc1 complex catalyzes the oxidation of menaquinol and the reduction of cytochrome c in the respiratory chain. The bc1 complex operates through a Q-cycle mechanism that couples electron transfer to generation of the proton gradient that drives ATP synthesis.</text>
</comment>
<dbReference type="GO" id="GO:0046872">
    <property type="term" value="F:metal ion binding"/>
    <property type="evidence" value="ECO:0007669"/>
    <property type="project" value="UniProtKB-KW"/>
</dbReference>
<evidence type="ECO:0000313" key="13">
    <source>
        <dbReference type="Proteomes" id="UP000272474"/>
    </source>
</evidence>
<comment type="cofactor">
    <cofactor evidence="9">
        <name>[2Fe-2S] cluster</name>
        <dbReference type="ChEBI" id="CHEBI:190135"/>
    </cofactor>
</comment>
<proteinExistence type="predicted"/>
<dbReference type="GO" id="GO:0051537">
    <property type="term" value="F:2 iron, 2 sulfur cluster binding"/>
    <property type="evidence" value="ECO:0007669"/>
    <property type="project" value="UniProtKB-KW"/>
</dbReference>
<evidence type="ECO:0000313" key="12">
    <source>
        <dbReference type="EMBL" id="RKN37978.1"/>
    </source>
</evidence>
<dbReference type="PRINTS" id="PR00162">
    <property type="entry name" value="RIESKE"/>
</dbReference>
<dbReference type="InterPro" id="IPR014349">
    <property type="entry name" value="Rieske_Fe-S_prot"/>
</dbReference>
<evidence type="ECO:0000256" key="8">
    <source>
        <dbReference type="ARBA" id="ARBA00029586"/>
    </source>
</evidence>
<dbReference type="AlphaFoldDB" id="A0A3A9YPI3"/>
<evidence type="ECO:0000256" key="7">
    <source>
        <dbReference type="ARBA" id="ARBA00023157"/>
    </source>
</evidence>
<accession>A0A3A9YPI3</accession>
<evidence type="ECO:0000256" key="1">
    <source>
        <dbReference type="ARBA" id="ARBA00002494"/>
    </source>
</evidence>
<dbReference type="Proteomes" id="UP000272474">
    <property type="component" value="Unassembled WGS sequence"/>
</dbReference>
<dbReference type="CDD" id="cd03467">
    <property type="entry name" value="Rieske"/>
    <property type="match status" value="1"/>
</dbReference>
<comment type="caution">
    <text evidence="12">The sequence shown here is derived from an EMBL/GenBank/DDBJ whole genome shotgun (WGS) entry which is preliminary data.</text>
</comment>
<sequence length="145" mass="14238">MTANSHTRRTVLAASAASVGALALAACGEDSGGTDGNGGGEQPAAEDPGGVVAALSDVPVGEATAATTPGGQDAMVFRPDETTVVAFSAICTHAGCTVQPDGEELHCPCHNSVFDAATGEVLDGPAPTALPAIPVKIDADRIVTE</sequence>
<feature type="domain" description="Rieske" evidence="11">
    <location>
        <begin position="50"/>
        <end position="144"/>
    </location>
</feature>
<dbReference type="OrthoDB" id="25106at2"/>
<evidence type="ECO:0000256" key="9">
    <source>
        <dbReference type="ARBA" id="ARBA00034078"/>
    </source>
</evidence>
<dbReference type="GO" id="GO:0016020">
    <property type="term" value="C:membrane"/>
    <property type="evidence" value="ECO:0007669"/>
    <property type="project" value="InterPro"/>
</dbReference>
<dbReference type="GO" id="GO:0004497">
    <property type="term" value="F:monooxygenase activity"/>
    <property type="evidence" value="ECO:0007669"/>
    <property type="project" value="UniProtKB-ARBA"/>
</dbReference>
<dbReference type="InterPro" id="IPR036922">
    <property type="entry name" value="Rieske_2Fe-2S_sf"/>
</dbReference>
<dbReference type="EMBL" id="RBAL01000020">
    <property type="protein sequence ID" value="RKN37978.1"/>
    <property type="molecule type" value="Genomic_DNA"/>
</dbReference>
<evidence type="ECO:0000256" key="6">
    <source>
        <dbReference type="ARBA" id="ARBA00023014"/>
    </source>
</evidence>
<organism evidence="12 13">
    <name type="scientific">Streptomyces hoynatensis</name>
    <dbReference type="NCBI Taxonomy" id="1141874"/>
    <lineage>
        <taxon>Bacteria</taxon>
        <taxon>Bacillati</taxon>
        <taxon>Actinomycetota</taxon>
        <taxon>Actinomycetes</taxon>
        <taxon>Kitasatosporales</taxon>
        <taxon>Streptomycetaceae</taxon>
        <taxon>Streptomyces</taxon>
    </lineage>
</organism>
<dbReference type="PROSITE" id="PS51318">
    <property type="entry name" value="TAT"/>
    <property type="match status" value="1"/>
</dbReference>
<dbReference type="Gene3D" id="2.102.10.10">
    <property type="entry name" value="Rieske [2Fe-2S] iron-sulphur domain"/>
    <property type="match status" value="1"/>
</dbReference>
<keyword evidence="4" id="KW-0479">Metal-binding</keyword>
<dbReference type="RefSeq" id="WP_120683827.1">
    <property type="nucleotide sequence ID" value="NZ_RBAL01000020.1"/>
</dbReference>
<keyword evidence="3" id="KW-0001">2Fe-2S</keyword>
<keyword evidence="5" id="KW-0408">Iron</keyword>
<feature type="chain" id="PRO_5017411521" description="Cytochrome bc1 complex Rieske iron-sulfur subunit" evidence="10">
    <location>
        <begin position="26"/>
        <end position="145"/>
    </location>
</feature>
<evidence type="ECO:0000256" key="3">
    <source>
        <dbReference type="ARBA" id="ARBA00022714"/>
    </source>
</evidence>
<gene>
    <name evidence="12" type="ORF">D7294_25620</name>
</gene>
<keyword evidence="10" id="KW-0732">Signal</keyword>
<dbReference type="InterPro" id="IPR006311">
    <property type="entry name" value="TAT_signal"/>
</dbReference>
<dbReference type="GO" id="GO:0016705">
    <property type="term" value="F:oxidoreductase activity, acting on paired donors, with incorporation or reduction of molecular oxygen"/>
    <property type="evidence" value="ECO:0007669"/>
    <property type="project" value="UniProtKB-ARBA"/>
</dbReference>
<reference evidence="12 13" key="1">
    <citation type="journal article" date="2014" name="Int. J. Syst. Evol. Microbiol.">
        <title>Streptomyces hoynatensis sp. nov., isolated from deep marine sediment.</title>
        <authorList>
            <person name="Veyisoglu A."/>
            <person name="Sahin N."/>
        </authorList>
    </citation>
    <scope>NUCLEOTIDE SEQUENCE [LARGE SCALE GENOMIC DNA]</scope>
    <source>
        <strain evidence="12 13">KCTC 29097</strain>
    </source>
</reference>
<evidence type="ECO:0000256" key="2">
    <source>
        <dbReference type="ARBA" id="ARBA00015816"/>
    </source>
</evidence>
<keyword evidence="6" id="KW-0411">Iron-sulfur</keyword>
<keyword evidence="13" id="KW-1185">Reference proteome</keyword>
<keyword evidence="7" id="KW-1015">Disulfide bond</keyword>
<dbReference type="SUPFAM" id="SSF50022">
    <property type="entry name" value="ISP domain"/>
    <property type="match status" value="1"/>
</dbReference>
<protein>
    <recommendedName>
        <fullName evidence="2">Cytochrome bc1 complex Rieske iron-sulfur subunit</fullName>
    </recommendedName>
    <alternativeName>
        <fullName evidence="8">Cytochrome bc1 reductase complex subunit QcrA</fullName>
    </alternativeName>
</protein>
<evidence type="ECO:0000256" key="5">
    <source>
        <dbReference type="ARBA" id="ARBA00023004"/>
    </source>
</evidence>
<evidence type="ECO:0000259" key="11">
    <source>
        <dbReference type="PROSITE" id="PS51296"/>
    </source>
</evidence>